<sequence length="129" mass="14775">MARQPNVLDLVLPDFLFPAPASFSSKVRRGWLCSREERKRTGGFRTSLVPDHFNMDAKPSHGGKWKLMGSDEKKAAVDEEMKRMNRLPSNSSYKSHRLRVLNKVLQLMSTQRTPSQEEELELLFASLSL</sequence>
<name>A0AAN7LAJ6_TRANT</name>
<comment type="caution">
    <text evidence="2">The sequence shown here is derived from an EMBL/GenBank/DDBJ whole genome shotgun (WGS) entry which is preliminary data.</text>
</comment>
<evidence type="ECO:0000313" key="3">
    <source>
        <dbReference type="Proteomes" id="UP001346149"/>
    </source>
</evidence>
<keyword evidence="3" id="KW-1185">Reference proteome</keyword>
<accession>A0AAN7LAJ6</accession>
<evidence type="ECO:0000313" key="2">
    <source>
        <dbReference type="EMBL" id="KAK4781395.1"/>
    </source>
</evidence>
<organism evidence="2 3">
    <name type="scientific">Trapa natans</name>
    <name type="common">Water chestnut</name>
    <dbReference type="NCBI Taxonomy" id="22666"/>
    <lineage>
        <taxon>Eukaryota</taxon>
        <taxon>Viridiplantae</taxon>
        <taxon>Streptophyta</taxon>
        <taxon>Embryophyta</taxon>
        <taxon>Tracheophyta</taxon>
        <taxon>Spermatophyta</taxon>
        <taxon>Magnoliopsida</taxon>
        <taxon>eudicotyledons</taxon>
        <taxon>Gunneridae</taxon>
        <taxon>Pentapetalae</taxon>
        <taxon>rosids</taxon>
        <taxon>malvids</taxon>
        <taxon>Myrtales</taxon>
        <taxon>Lythraceae</taxon>
        <taxon>Trapa</taxon>
    </lineage>
</organism>
<reference evidence="2 3" key="1">
    <citation type="journal article" date="2023" name="Hortic Res">
        <title>Pangenome of water caltrop reveals structural variations and asymmetric subgenome divergence after allopolyploidization.</title>
        <authorList>
            <person name="Zhang X."/>
            <person name="Chen Y."/>
            <person name="Wang L."/>
            <person name="Yuan Y."/>
            <person name="Fang M."/>
            <person name="Shi L."/>
            <person name="Lu R."/>
            <person name="Comes H.P."/>
            <person name="Ma Y."/>
            <person name="Chen Y."/>
            <person name="Huang G."/>
            <person name="Zhou Y."/>
            <person name="Zheng Z."/>
            <person name="Qiu Y."/>
        </authorList>
    </citation>
    <scope>NUCLEOTIDE SEQUENCE [LARGE SCALE GENOMIC DNA]</scope>
    <source>
        <strain evidence="2">F231</strain>
    </source>
</reference>
<gene>
    <name evidence="2" type="ORF">SAY86_015497</name>
</gene>
<feature type="region of interest" description="Disordered" evidence="1">
    <location>
        <begin position="51"/>
        <end position="70"/>
    </location>
</feature>
<dbReference type="Proteomes" id="UP001346149">
    <property type="component" value="Unassembled WGS sequence"/>
</dbReference>
<dbReference type="AlphaFoldDB" id="A0AAN7LAJ6"/>
<protein>
    <submittedName>
        <fullName evidence="2">Uncharacterized protein</fullName>
    </submittedName>
</protein>
<proteinExistence type="predicted"/>
<dbReference type="EMBL" id="JAXQNO010000016">
    <property type="protein sequence ID" value="KAK4781395.1"/>
    <property type="molecule type" value="Genomic_DNA"/>
</dbReference>
<evidence type="ECO:0000256" key="1">
    <source>
        <dbReference type="SAM" id="MobiDB-lite"/>
    </source>
</evidence>